<keyword evidence="3" id="KW-0560">Oxidoreductase</keyword>
<dbReference type="Pfam" id="PF00248">
    <property type="entry name" value="Aldo_ket_red"/>
    <property type="match status" value="1"/>
</dbReference>
<evidence type="ECO:0000256" key="3">
    <source>
        <dbReference type="ARBA" id="ARBA00023002"/>
    </source>
</evidence>
<dbReference type="CDD" id="cd12148">
    <property type="entry name" value="fungal_TF_MHR"/>
    <property type="match status" value="1"/>
</dbReference>
<proteinExistence type="inferred from homology"/>
<dbReference type="EMBL" id="CAVMBE010000004">
    <property type="protein sequence ID" value="CAK3813859.1"/>
    <property type="molecule type" value="Genomic_DNA"/>
</dbReference>
<feature type="compositionally biased region" description="Low complexity" evidence="4">
    <location>
        <begin position="393"/>
        <end position="409"/>
    </location>
</feature>
<comment type="similarity">
    <text evidence="1">Belongs to the aldo/keto reductase family.</text>
</comment>
<evidence type="ECO:0000313" key="7">
    <source>
        <dbReference type="Proteomes" id="UP001296104"/>
    </source>
</evidence>
<evidence type="ECO:0000256" key="1">
    <source>
        <dbReference type="ARBA" id="ARBA00007905"/>
    </source>
</evidence>
<name>A0AAI9E424_9PEZI</name>
<feature type="domain" description="NADP-dependent oxidoreductase" evidence="5">
    <location>
        <begin position="34"/>
        <end position="296"/>
    </location>
</feature>
<protein>
    <submittedName>
        <fullName evidence="6">Aldo keto reductase</fullName>
    </submittedName>
</protein>
<dbReference type="PRINTS" id="PR00069">
    <property type="entry name" value="ALDKETRDTASE"/>
</dbReference>
<gene>
    <name evidence="6" type="ORF">LECACI_7A001069</name>
</gene>
<comment type="caution">
    <text evidence="6">The sequence shown here is derived from an EMBL/GenBank/DDBJ whole genome shotgun (WGS) entry which is preliminary data.</text>
</comment>
<dbReference type="AlphaFoldDB" id="A0AAI9E424"/>
<dbReference type="InterPro" id="IPR023210">
    <property type="entry name" value="NADP_OxRdtase_dom"/>
</dbReference>
<keyword evidence="7" id="KW-1185">Reference proteome</keyword>
<dbReference type="SUPFAM" id="SSF51430">
    <property type="entry name" value="NAD(P)-linked oxidoreductase"/>
    <property type="match status" value="1"/>
</dbReference>
<dbReference type="PANTHER" id="PTHR43827:SF3">
    <property type="entry name" value="NADP-DEPENDENT OXIDOREDUCTASE DOMAIN-CONTAINING PROTEIN"/>
    <property type="match status" value="1"/>
</dbReference>
<reference evidence="6" key="1">
    <citation type="submission" date="2023-11" db="EMBL/GenBank/DDBJ databases">
        <authorList>
            <person name="Alioto T."/>
            <person name="Alioto T."/>
            <person name="Gomez Garrido J."/>
        </authorList>
    </citation>
    <scope>NUCLEOTIDE SEQUENCE</scope>
</reference>
<dbReference type="PANTHER" id="PTHR43827">
    <property type="entry name" value="2,5-DIKETO-D-GLUCONIC ACID REDUCTASE"/>
    <property type="match status" value="1"/>
</dbReference>
<evidence type="ECO:0000259" key="5">
    <source>
        <dbReference type="Pfam" id="PF00248"/>
    </source>
</evidence>
<evidence type="ECO:0000313" key="6">
    <source>
        <dbReference type="EMBL" id="CAK3813859.1"/>
    </source>
</evidence>
<evidence type="ECO:0000256" key="4">
    <source>
        <dbReference type="SAM" id="MobiDB-lite"/>
    </source>
</evidence>
<accession>A0AAI9E424</accession>
<evidence type="ECO:0000256" key="2">
    <source>
        <dbReference type="ARBA" id="ARBA00022857"/>
    </source>
</evidence>
<keyword evidence="2" id="KW-0521">NADP</keyword>
<dbReference type="Proteomes" id="UP001296104">
    <property type="component" value="Unassembled WGS sequence"/>
</dbReference>
<dbReference type="Gene3D" id="3.20.20.100">
    <property type="entry name" value="NADP-dependent oxidoreductase domain"/>
    <property type="match status" value="1"/>
</dbReference>
<sequence length="578" mass="63687">MSTRAITIDINGFAIPRLAFGLGSFMRWAPNHSHPLPTDSSKEVRQALDAGFRHINTGDLYTNNESAAKIFKTSGIPRNELVFSLKLNTYAALGCKGAAGMVESTYREMERFGMNGYVDVLQLHFPPRGRPGNLSNREAWRILEELKEKGVARVIGVSNWAMQDYRDIMNASELKYKPQINEYEFNPFLVRDPAFRERSEYEIENGIVTMNYGFLTILSGKLSREDAPALLDDLEEQSKATGLEPATMLLGWAYDRLQGIVVTSTSQKARGEGLLQQFLDPGAEQLPSHVYDRIEAAAARDGYEGKVFYKHGHMNGAGVAKDGTRASKRRQRQTTITGSLPALESGHHSGQDASVPPTPNSGSNHYQNSPAGEQAEQTRPVQDRPSSRAAHRSPPNSVVDPSLLPSPSLAGLANNQPAAWDGLDLMPDSGSSALKFAPPPLLFPLDSCTVDDLGLSFWGTTPGEASSFMPSALEAANNGIESTRPSISSVDEADVLIAENFHHVPPMSEAAYSRTHDYYYQEVVPAAQQFSAPSKMPECPSRHYLEIYTQLYFEYDHPRMPILHIPTFTADAKAWPIL</sequence>
<dbReference type="InterPro" id="IPR020471">
    <property type="entry name" value="AKR"/>
</dbReference>
<dbReference type="GO" id="GO:0016616">
    <property type="term" value="F:oxidoreductase activity, acting on the CH-OH group of donors, NAD or NADP as acceptor"/>
    <property type="evidence" value="ECO:0007669"/>
    <property type="project" value="UniProtKB-ARBA"/>
</dbReference>
<feature type="region of interest" description="Disordered" evidence="4">
    <location>
        <begin position="314"/>
        <end position="410"/>
    </location>
</feature>
<organism evidence="6 7">
    <name type="scientific">Lecanosticta acicola</name>
    <dbReference type="NCBI Taxonomy" id="111012"/>
    <lineage>
        <taxon>Eukaryota</taxon>
        <taxon>Fungi</taxon>
        <taxon>Dikarya</taxon>
        <taxon>Ascomycota</taxon>
        <taxon>Pezizomycotina</taxon>
        <taxon>Dothideomycetes</taxon>
        <taxon>Dothideomycetidae</taxon>
        <taxon>Mycosphaerellales</taxon>
        <taxon>Mycosphaerellaceae</taxon>
        <taxon>Lecanosticta</taxon>
    </lineage>
</organism>
<feature type="compositionally biased region" description="Polar residues" evidence="4">
    <location>
        <begin position="360"/>
        <end position="380"/>
    </location>
</feature>
<dbReference type="InterPro" id="IPR036812">
    <property type="entry name" value="NAD(P)_OxRdtase_dom_sf"/>
</dbReference>